<dbReference type="Gene3D" id="3.30.70.270">
    <property type="match status" value="1"/>
</dbReference>
<dbReference type="InterPro" id="IPR013655">
    <property type="entry name" value="PAS_fold_3"/>
</dbReference>
<feature type="transmembrane region" description="Helical" evidence="1">
    <location>
        <begin position="40"/>
        <end position="63"/>
    </location>
</feature>
<dbReference type="PANTHER" id="PTHR44757:SF2">
    <property type="entry name" value="BIOFILM ARCHITECTURE MAINTENANCE PROTEIN MBAA"/>
    <property type="match status" value="1"/>
</dbReference>
<dbReference type="NCBIfam" id="TIGR00254">
    <property type="entry name" value="GGDEF"/>
    <property type="match status" value="1"/>
</dbReference>
<dbReference type="NCBIfam" id="TIGR00229">
    <property type="entry name" value="sensory_box"/>
    <property type="match status" value="1"/>
</dbReference>
<dbReference type="EMBL" id="QKOE01000007">
    <property type="protein sequence ID" value="PZA16410.1"/>
    <property type="molecule type" value="Genomic_DNA"/>
</dbReference>
<dbReference type="OrthoDB" id="9813903at2"/>
<dbReference type="InterPro" id="IPR001610">
    <property type="entry name" value="PAC"/>
</dbReference>
<dbReference type="PROSITE" id="PS50883">
    <property type="entry name" value="EAL"/>
    <property type="match status" value="1"/>
</dbReference>
<feature type="domain" description="EAL" evidence="4">
    <location>
        <begin position="369"/>
        <end position="628"/>
    </location>
</feature>
<evidence type="ECO:0000256" key="1">
    <source>
        <dbReference type="SAM" id="Phobius"/>
    </source>
</evidence>
<dbReference type="GO" id="GO:0003824">
    <property type="term" value="F:catalytic activity"/>
    <property type="evidence" value="ECO:0007669"/>
    <property type="project" value="UniProtKB-ARBA"/>
</dbReference>
<dbReference type="PROSITE" id="PS50113">
    <property type="entry name" value="PAC"/>
    <property type="match status" value="1"/>
</dbReference>
<dbReference type="InterPro" id="IPR000014">
    <property type="entry name" value="PAS"/>
</dbReference>
<proteinExistence type="predicted"/>
<sequence>MRKVWLAQRIAQSRCIIAAVLSLAAAGALGVLLARGGHAPAGVTLGIIGLLVLALALTLTALLSMRRSQRAQMLLMEGANDGVFEWDPVSKRLKVGKRLLGILGYEDNFLADTHAWLNIVHPEDRARYNRSVAAHLKGLTDHFYCEYRVLASNGEYRWLAARGMALRNRRGVAVQMAGSVSDITERMVREQQIRDLALNDQLTGLPNRRSLMERLPAAIAAADRGSQQLAVLFIDLDRFKNVNDTRGHVFGDTLLVAMTERLPAALRAYDLLVRQGGDELIVVLPGLYGQAEAVTVARRLLEMIAQPVTVEGSEIQITASIGIALYPQDAQDADGLLRCADIAMYAAKSSGGNEVRLFESSMRERVSARVTMEGRLRRAIENGELLLHFQPQCHFADRRLVGAEALVRWQDGEQMIPPDQFIHLAEETGLIMPLGRWVIDSAVAQLAAWGKLGHHGLRMSINLSTRQFLRNAVDLEVLTAISRHGVGSASIELEVTESVLLNPEGTALRALHALREAGCRIALDDFGTGYSSLSYLQLLELDTLKIDKTFISSLGGAHNLRAGRNAAAIVTAMIVLGHRLGYEVVAEGVENVEQFNWLKAAGCEVCQGYYFSKPLPAASFEAAFLSGAPTAVVSNVA</sequence>
<evidence type="ECO:0000313" key="6">
    <source>
        <dbReference type="EMBL" id="PZA16410.1"/>
    </source>
</evidence>
<dbReference type="Proteomes" id="UP000248259">
    <property type="component" value="Unassembled WGS sequence"/>
</dbReference>
<evidence type="ECO:0000259" key="5">
    <source>
        <dbReference type="PROSITE" id="PS50887"/>
    </source>
</evidence>
<organism evidence="6 7">
    <name type="scientific">Parazoarcus communis SWub3 = DSM 12120</name>
    <dbReference type="NCBI Taxonomy" id="1121029"/>
    <lineage>
        <taxon>Bacteria</taxon>
        <taxon>Pseudomonadati</taxon>
        <taxon>Pseudomonadota</taxon>
        <taxon>Betaproteobacteria</taxon>
        <taxon>Rhodocyclales</taxon>
        <taxon>Zoogloeaceae</taxon>
        <taxon>Parazoarcus</taxon>
    </lineage>
</organism>
<dbReference type="InterPro" id="IPR052155">
    <property type="entry name" value="Biofilm_reg_signaling"/>
</dbReference>
<dbReference type="SUPFAM" id="SSF55785">
    <property type="entry name" value="PYP-like sensor domain (PAS domain)"/>
    <property type="match status" value="1"/>
</dbReference>
<dbReference type="CDD" id="cd00130">
    <property type="entry name" value="PAS"/>
    <property type="match status" value="1"/>
</dbReference>
<dbReference type="InterPro" id="IPR000160">
    <property type="entry name" value="GGDEF_dom"/>
</dbReference>
<dbReference type="InterPro" id="IPR035919">
    <property type="entry name" value="EAL_sf"/>
</dbReference>
<dbReference type="SMART" id="SM00267">
    <property type="entry name" value="GGDEF"/>
    <property type="match status" value="1"/>
</dbReference>
<evidence type="ECO:0000313" key="7">
    <source>
        <dbReference type="Proteomes" id="UP000248259"/>
    </source>
</evidence>
<dbReference type="FunFam" id="3.30.70.270:FF:000001">
    <property type="entry name" value="Diguanylate cyclase domain protein"/>
    <property type="match status" value="1"/>
</dbReference>
<keyword evidence="1" id="KW-1133">Transmembrane helix</keyword>
<evidence type="ECO:0000259" key="3">
    <source>
        <dbReference type="PROSITE" id="PS50113"/>
    </source>
</evidence>
<keyword evidence="1" id="KW-0472">Membrane</keyword>
<keyword evidence="7" id="KW-1185">Reference proteome</keyword>
<dbReference type="Gene3D" id="3.20.20.450">
    <property type="entry name" value="EAL domain"/>
    <property type="match status" value="1"/>
</dbReference>
<dbReference type="InterPro" id="IPR029787">
    <property type="entry name" value="Nucleotide_cyclase"/>
</dbReference>
<dbReference type="InterPro" id="IPR035965">
    <property type="entry name" value="PAS-like_dom_sf"/>
</dbReference>
<evidence type="ECO:0000259" key="2">
    <source>
        <dbReference type="PROSITE" id="PS50112"/>
    </source>
</evidence>
<feature type="domain" description="PAC" evidence="3">
    <location>
        <begin position="143"/>
        <end position="195"/>
    </location>
</feature>
<dbReference type="PANTHER" id="PTHR44757">
    <property type="entry name" value="DIGUANYLATE CYCLASE DGCP"/>
    <property type="match status" value="1"/>
</dbReference>
<dbReference type="InterPro" id="IPR043128">
    <property type="entry name" value="Rev_trsase/Diguanyl_cyclase"/>
</dbReference>
<evidence type="ECO:0000259" key="4">
    <source>
        <dbReference type="PROSITE" id="PS50883"/>
    </source>
</evidence>
<comment type="caution">
    <text evidence="6">The sequence shown here is derived from an EMBL/GenBank/DDBJ whole genome shotgun (WGS) entry which is preliminary data.</text>
</comment>
<dbReference type="CDD" id="cd01949">
    <property type="entry name" value="GGDEF"/>
    <property type="match status" value="1"/>
</dbReference>
<dbReference type="PROSITE" id="PS50887">
    <property type="entry name" value="GGDEF"/>
    <property type="match status" value="1"/>
</dbReference>
<dbReference type="SMART" id="SM00086">
    <property type="entry name" value="PAC"/>
    <property type="match status" value="1"/>
</dbReference>
<dbReference type="InterPro" id="IPR000700">
    <property type="entry name" value="PAS-assoc_C"/>
</dbReference>
<feature type="domain" description="GGDEF" evidence="5">
    <location>
        <begin position="227"/>
        <end position="360"/>
    </location>
</feature>
<dbReference type="SMART" id="SM00052">
    <property type="entry name" value="EAL"/>
    <property type="match status" value="1"/>
</dbReference>
<feature type="domain" description="PAS" evidence="2">
    <location>
        <begin position="68"/>
        <end position="139"/>
    </location>
</feature>
<dbReference type="PROSITE" id="PS50112">
    <property type="entry name" value="PAS"/>
    <property type="match status" value="1"/>
</dbReference>
<dbReference type="SUPFAM" id="SSF55073">
    <property type="entry name" value="Nucleotide cyclase"/>
    <property type="match status" value="1"/>
</dbReference>
<reference evidence="6 7" key="1">
    <citation type="submission" date="2018-06" db="EMBL/GenBank/DDBJ databases">
        <title>Azoarcus communis strain SWub3 genome.</title>
        <authorList>
            <person name="Zorraquino Salvo V."/>
            <person name="Toubiana D."/>
            <person name="Blumwald E."/>
        </authorList>
    </citation>
    <scope>NUCLEOTIDE SEQUENCE [LARGE SCALE GENOMIC DNA]</scope>
    <source>
        <strain evidence="6 7">SWub3</strain>
    </source>
</reference>
<name>A0A323UXM9_9RHOO</name>
<protein>
    <submittedName>
        <fullName evidence="6">GGDEF domain-containing protein</fullName>
    </submittedName>
</protein>
<dbReference type="Pfam" id="PF00563">
    <property type="entry name" value="EAL"/>
    <property type="match status" value="1"/>
</dbReference>
<dbReference type="CDD" id="cd01948">
    <property type="entry name" value="EAL"/>
    <property type="match status" value="1"/>
</dbReference>
<dbReference type="RefSeq" id="WP_110524896.1">
    <property type="nucleotide sequence ID" value="NZ_QKOE01000007.1"/>
</dbReference>
<dbReference type="InterPro" id="IPR001633">
    <property type="entry name" value="EAL_dom"/>
</dbReference>
<dbReference type="SUPFAM" id="SSF141868">
    <property type="entry name" value="EAL domain-like"/>
    <property type="match status" value="1"/>
</dbReference>
<dbReference type="AlphaFoldDB" id="A0A323UXM9"/>
<dbReference type="Pfam" id="PF08447">
    <property type="entry name" value="PAS_3"/>
    <property type="match status" value="1"/>
</dbReference>
<accession>A0A323UXM9</accession>
<gene>
    <name evidence="6" type="ORF">DNK49_12215</name>
</gene>
<keyword evidence="1" id="KW-0812">Transmembrane</keyword>
<dbReference type="Gene3D" id="3.30.450.20">
    <property type="entry name" value="PAS domain"/>
    <property type="match status" value="1"/>
</dbReference>
<dbReference type="Pfam" id="PF00990">
    <property type="entry name" value="GGDEF"/>
    <property type="match status" value="1"/>
</dbReference>